<evidence type="ECO:0000313" key="2">
    <source>
        <dbReference type="Proteomes" id="UP000408482"/>
    </source>
</evidence>
<sequence>MKDYKIYPKQFINDKIPIEKNRCFMLMPFSPEFDYIYGTIKKDLNENGLICNRADEIAGSKPILNKILTEILKSRYIIADLTDYNPNVFYELGIAHSFKDAQNILMIKQKASKIPFDLTHLTYIEYDPSNLRFLTATIRNFIHENQYLSDFHEALNLCGITNLICESREKFIDYIQEYFGSNISIITNILNKSSDKYTEKELVEFFKDYEALIIHALNDNKTELFSGLLNVYYNLLVNCNDLKISEMFVRNFMEILFINYSNIDDEILTWKTDLMLLLAKHRKLLKISIPWIIDYFSRSKASSVDLNRYKLESFLMTTEYEDINQIIINSLFNPNCHIREHMADIIGEKKLYEGRQSLLKQLDIEQNYFTVASIIEALGKIGDFNDITFINQWIDSHIEKVIQDHQYFLFKHIYKALGHLDNTPDQKYVLSFKEKYIVYMDSYILK</sequence>
<protein>
    <submittedName>
        <fullName evidence="1">Uncharacterized protein</fullName>
    </submittedName>
</protein>
<proteinExistence type="predicted"/>
<dbReference type="Proteomes" id="UP000408482">
    <property type="component" value="Unassembled WGS sequence"/>
</dbReference>
<dbReference type="EMBL" id="CABHNW010000139">
    <property type="protein sequence ID" value="VUX40177.1"/>
    <property type="molecule type" value="Genomic_DNA"/>
</dbReference>
<dbReference type="RefSeq" id="WP_144094710.1">
    <property type="nucleotide sequence ID" value="NZ_CABHMX010000004.1"/>
</dbReference>
<gene>
    <name evidence="1" type="ORF">RSSSTS7063_00778</name>
</gene>
<name>A0A564W720_9FIRM</name>
<dbReference type="AlphaFoldDB" id="A0A564W720"/>
<keyword evidence="2" id="KW-1185">Reference proteome</keyword>
<evidence type="ECO:0000313" key="1">
    <source>
        <dbReference type="EMBL" id="VUX40177.1"/>
    </source>
</evidence>
<accession>A0A564W720</accession>
<organism evidence="1 2">
    <name type="scientific">Blautia luti</name>
    <dbReference type="NCBI Taxonomy" id="89014"/>
    <lineage>
        <taxon>Bacteria</taxon>
        <taxon>Bacillati</taxon>
        <taxon>Bacillota</taxon>
        <taxon>Clostridia</taxon>
        <taxon>Lachnospirales</taxon>
        <taxon>Lachnospiraceae</taxon>
        <taxon>Blautia</taxon>
    </lineage>
</organism>
<dbReference type="SUPFAM" id="SSF48371">
    <property type="entry name" value="ARM repeat"/>
    <property type="match status" value="1"/>
</dbReference>
<dbReference type="InterPro" id="IPR016024">
    <property type="entry name" value="ARM-type_fold"/>
</dbReference>
<reference evidence="1 2" key="1">
    <citation type="submission" date="2019-07" db="EMBL/GenBank/DDBJ databases">
        <authorList>
            <person name="Hibberd C M."/>
            <person name="Gehrig L. J."/>
            <person name="Chang H.-W."/>
            <person name="Venkatesh S."/>
        </authorList>
    </citation>
    <scope>NUCLEOTIDE SEQUENCE [LARGE SCALE GENOMIC DNA]</scope>
    <source>
        <strain evidence="1">Blautia_luti_SSTS_Bg7063</strain>
    </source>
</reference>